<gene>
    <name evidence="1" type="ORF">CEUSTIGMA_g7517.t1</name>
</gene>
<dbReference type="OrthoDB" id="1045822at2759"/>
<keyword evidence="2" id="KW-1185">Reference proteome</keyword>
<dbReference type="Pfam" id="PF04749">
    <property type="entry name" value="PLAC8"/>
    <property type="match status" value="1"/>
</dbReference>
<comment type="caution">
    <text evidence="1">The sequence shown here is derived from an EMBL/GenBank/DDBJ whole genome shotgun (WGS) entry which is preliminary data.</text>
</comment>
<evidence type="ECO:0000313" key="1">
    <source>
        <dbReference type="EMBL" id="GAX80079.1"/>
    </source>
</evidence>
<name>A0A250XB12_9CHLO</name>
<accession>A0A250XB12</accession>
<dbReference type="EMBL" id="BEGY01000048">
    <property type="protein sequence ID" value="GAX80079.1"/>
    <property type="molecule type" value="Genomic_DNA"/>
</dbReference>
<reference evidence="1 2" key="1">
    <citation type="submission" date="2017-08" db="EMBL/GenBank/DDBJ databases">
        <title>Acidophilic green algal genome provides insights into adaptation to an acidic environment.</title>
        <authorList>
            <person name="Hirooka S."/>
            <person name="Hirose Y."/>
            <person name="Kanesaki Y."/>
            <person name="Higuchi S."/>
            <person name="Fujiwara T."/>
            <person name="Onuma R."/>
            <person name="Era A."/>
            <person name="Ohbayashi R."/>
            <person name="Uzuka A."/>
            <person name="Nozaki H."/>
            <person name="Yoshikawa H."/>
            <person name="Miyagishima S.Y."/>
        </authorList>
    </citation>
    <scope>NUCLEOTIDE SEQUENCE [LARGE SCALE GENOMIC DNA]</scope>
    <source>
        <strain evidence="1 2">NIES-2499</strain>
    </source>
</reference>
<dbReference type="Proteomes" id="UP000232323">
    <property type="component" value="Unassembled WGS sequence"/>
</dbReference>
<dbReference type="InterPro" id="IPR006461">
    <property type="entry name" value="PLAC_motif_containing"/>
</dbReference>
<evidence type="ECO:0000313" key="2">
    <source>
        <dbReference type="Proteomes" id="UP000232323"/>
    </source>
</evidence>
<sequence>MSNPYEYVGKPWSSSLFNCFQDIGICLLGTVCRSVLYSQNVNTTRGGGRCGACFLYHFCCCCRCFFAGNHRGDLRRKYSLAEEPCNDCVVHCFCSCCAVCQEAREHKLQEAFSTSLIAS</sequence>
<organism evidence="1 2">
    <name type="scientific">Chlamydomonas eustigma</name>
    <dbReference type="NCBI Taxonomy" id="1157962"/>
    <lineage>
        <taxon>Eukaryota</taxon>
        <taxon>Viridiplantae</taxon>
        <taxon>Chlorophyta</taxon>
        <taxon>core chlorophytes</taxon>
        <taxon>Chlorophyceae</taxon>
        <taxon>CS clade</taxon>
        <taxon>Chlamydomonadales</taxon>
        <taxon>Chlamydomonadaceae</taxon>
        <taxon>Chlamydomonas</taxon>
    </lineage>
</organism>
<dbReference type="AlphaFoldDB" id="A0A250XB12"/>
<dbReference type="PANTHER" id="PTHR15907">
    <property type="entry name" value="DUF614 FAMILY PROTEIN-RELATED"/>
    <property type="match status" value="1"/>
</dbReference>
<protein>
    <submittedName>
        <fullName evidence="1">Uncharacterized protein</fullName>
    </submittedName>
</protein>
<proteinExistence type="predicted"/>
<dbReference type="NCBIfam" id="TIGR01571">
    <property type="entry name" value="A_thal_Cys_rich"/>
    <property type="match status" value="1"/>
</dbReference>